<accession>T1I2B7</accession>
<evidence type="ECO:0000313" key="2">
    <source>
        <dbReference type="Proteomes" id="UP000015103"/>
    </source>
</evidence>
<dbReference type="InParanoid" id="T1I2B7"/>
<evidence type="ECO:0000313" key="1">
    <source>
        <dbReference type="EnsemblMetazoa" id="RPRC010437-PA"/>
    </source>
</evidence>
<dbReference type="EMBL" id="ACPB03014301">
    <property type="status" value="NOT_ANNOTATED_CDS"/>
    <property type="molecule type" value="Genomic_DNA"/>
</dbReference>
<dbReference type="EnsemblMetazoa" id="RPRC010437-RA">
    <property type="protein sequence ID" value="RPRC010437-PA"/>
    <property type="gene ID" value="RPRC010437"/>
</dbReference>
<sequence length="88" mass="10266">MSPKRKWLTLEEKINVLEDFGKTKSSHRQLAERCLEEKPIFFHYETCLPPSNDHLQTAATLLSPVQCPLLRGMWETESFQTIFGSHFD</sequence>
<protein>
    <submittedName>
        <fullName evidence="1">Uncharacterized protein</fullName>
    </submittedName>
</protein>
<dbReference type="HOGENOM" id="CLU_2471853_0_0_1"/>
<keyword evidence="2" id="KW-1185">Reference proteome</keyword>
<reference evidence="1" key="1">
    <citation type="submission" date="2015-05" db="UniProtKB">
        <authorList>
            <consortium name="EnsemblMetazoa"/>
        </authorList>
    </citation>
    <scope>IDENTIFICATION</scope>
</reference>
<organism evidence="1 2">
    <name type="scientific">Rhodnius prolixus</name>
    <name type="common">Triatomid bug</name>
    <dbReference type="NCBI Taxonomy" id="13249"/>
    <lineage>
        <taxon>Eukaryota</taxon>
        <taxon>Metazoa</taxon>
        <taxon>Ecdysozoa</taxon>
        <taxon>Arthropoda</taxon>
        <taxon>Hexapoda</taxon>
        <taxon>Insecta</taxon>
        <taxon>Pterygota</taxon>
        <taxon>Neoptera</taxon>
        <taxon>Paraneoptera</taxon>
        <taxon>Hemiptera</taxon>
        <taxon>Heteroptera</taxon>
        <taxon>Panheteroptera</taxon>
        <taxon>Cimicomorpha</taxon>
        <taxon>Reduviidae</taxon>
        <taxon>Triatominae</taxon>
        <taxon>Rhodnius</taxon>
    </lineage>
</organism>
<dbReference type="Proteomes" id="UP000015103">
    <property type="component" value="Unassembled WGS sequence"/>
</dbReference>
<dbReference type="AlphaFoldDB" id="T1I2B7"/>
<dbReference type="VEuPathDB" id="VectorBase:RPRC010437"/>
<name>T1I2B7_RHOPR</name>
<proteinExistence type="predicted"/>